<dbReference type="RefSeq" id="WP_164682500.1">
    <property type="nucleotide sequence ID" value="NZ_CP027806.1"/>
</dbReference>
<evidence type="ECO:0000313" key="1">
    <source>
        <dbReference type="EMBL" id="AXI99922.1"/>
    </source>
</evidence>
<organism evidence="1 2">
    <name type="scientific">Cyclonatronum proteinivorum</name>
    <dbReference type="NCBI Taxonomy" id="1457365"/>
    <lineage>
        <taxon>Bacteria</taxon>
        <taxon>Pseudomonadati</taxon>
        <taxon>Balneolota</taxon>
        <taxon>Balneolia</taxon>
        <taxon>Balneolales</taxon>
        <taxon>Cyclonatronaceae</taxon>
        <taxon>Cyclonatronum</taxon>
    </lineage>
</organism>
<protein>
    <submittedName>
        <fullName evidence="1">Uncharacterized protein</fullName>
    </submittedName>
</protein>
<evidence type="ECO:0000313" key="2">
    <source>
        <dbReference type="Proteomes" id="UP000254808"/>
    </source>
</evidence>
<dbReference type="Proteomes" id="UP000254808">
    <property type="component" value="Chromosome"/>
</dbReference>
<keyword evidence="2" id="KW-1185">Reference proteome</keyword>
<sequence length="54" mass="5922">MKTDLIFIAGLAGLLILLNLAGLERLYQNYPFVFILGGYFVGRYTGNGKPAAEQ</sequence>
<name>A0A345UHH1_9BACT</name>
<dbReference type="AlphaFoldDB" id="A0A345UHH1"/>
<accession>A0A345UHH1</accession>
<gene>
    <name evidence="1" type="ORF">CYPRO_0638</name>
</gene>
<proteinExistence type="predicted"/>
<dbReference type="EMBL" id="CP027806">
    <property type="protein sequence ID" value="AXI99922.1"/>
    <property type="molecule type" value="Genomic_DNA"/>
</dbReference>
<reference evidence="1 2" key="1">
    <citation type="submission" date="2018-03" db="EMBL/GenBank/DDBJ databases">
        <title>Phenotypic and genomic properties of Cyclonatronum proteinivorum gen. nov., sp. nov., a haloalkaliphilic bacteroidete from soda lakes possessing Na+-translocating rhodopsin.</title>
        <authorList>
            <person name="Toshchakov S.V."/>
            <person name="Korzhenkov A."/>
            <person name="Samarov N.I."/>
            <person name="Kublanov I.V."/>
            <person name="Muntyan M.S."/>
            <person name="Sorokin D.Y."/>
        </authorList>
    </citation>
    <scope>NUCLEOTIDE SEQUENCE [LARGE SCALE GENOMIC DNA]</scope>
    <source>
        <strain evidence="1 2">Omega</strain>
    </source>
</reference>
<dbReference type="KEGG" id="cprv:CYPRO_0638"/>